<dbReference type="Gene3D" id="3.40.50.150">
    <property type="entry name" value="Vaccinia Virus protein VP39"/>
    <property type="match status" value="1"/>
</dbReference>
<feature type="domain" description="Methyltransferase" evidence="3">
    <location>
        <begin position="62"/>
        <end position="147"/>
    </location>
</feature>
<dbReference type="AlphaFoldDB" id="A0A4Q7NDY8"/>
<dbReference type="GO" id="GO:0032259">
    <property type="term" value="P:methylation"/>
    <property type="evidence" value="ECO:0007669"/>
    <property type="project" value="UniProtKB-KW"/>
</dbReference>
<dbReference type="PANTHER" id="PTHR43861:SF1">
    <property type="entry name" value="TRANS-ACONITATE 2-METHYLTRANSFERASE"/>
    <property type="match status" value="1"/>
</dbReference>
<dbReference type="Proteomes" id="UP000292445">
    <property type="component" value="Unassembled WGS sequence"/>
</dbReference>
<dbReference type="SUPFAM" id="SSF53335">
    <property type="entry name" value="S-adenosyl-L-methionine-dependent methyltransferases"/>
    <property type="match status" value="1"/>
</dbReference>
<keyword evidence="5" id="KW-1185">Reference proteome</keyword>
<dbReference type="OrthoDB" id="9791837at2"/>
<dbReference type="GO" id="GO:0008168">
    <property type="term" value="F:methyltransferase activity"/>
    <property type="evidence" value="ECO:0007669"/>
    <property type="project" value="UniProtKB-KW"/>
</dbReference>
<keyword evidence="2 4" id="KW-0808">Transferase</keyword>
<keyword evidence="1 4" id="KW-0489">Methyltransferase</keyword>
<dbReference type="InterPro" id="IPR041698">
    <property type="entry name" value="Methyltransf_25"/>
</dbReference>
<organism evidence="4 5">
    <name type="scientific">Pigmentiphaga kullae</name>
    <dbReference type="NCBI Taxonomy" id="151784"/>
    <lineage>
        <taxon>Bacteria</taxon>
        <taxon>Pseudomonadati</taxon>
        <taxon>Pseudomonadota</taxon>
        <taxon>Betaproteobacteria</taxon>
        <taxon>Burkholderiales</taxon>
        <taxon>Alcaligenaceae</taxon>
        <taxon>Pigmentiphaga</taxon>
    </lineage>
</organism>
<protein>
    <submittedName>
        <fullName evidence="4">Methyltransferase family protein</fullName>
    </submittedName>
</protein>
<reference evidence="4 5" key="1">
    <citation type="submission" date="2019-02" db="EMBL/GenBank/DDBJ databases">
        <title>Genomic Encyclopedia of Type Strains, Phase IV (KMG-IV): sequencing the most valuable type-strain genomes for metagenomic binning, comparative biology and taxonomic classification.</title>
        <authorList>
            <person name="Goeker M."/>
        </authorList>
    </citation>
    <scope>NUCLEOTIDE SEQUENCE [LARGE SCALE GENOMIC DNA]</scope>
    <source>
        <strain evidence="4 5">K24</strain>
    </source>
</reference>
<evidence type="ECO:0000259" key="3">
    <source>
        <dbReference type="Pfam" id="PF13649"/>
    </source>
</evidence>
<sequence length="227" mass="25194">MLERVTYSSFRSAVLSKFPADNVIALYREHAAAFEKNRNHEFIERTWLNRFLELLPGSRSDVLDIGCGNGAPMARYLIQNGCRVTGVDTSLPLLARARASFPEQRWIAADMRQMPVTGSFHGLLAWHSFFHLSPEDQRPMFATFRQLAASSAVLMFTSGTCLGEVIGQFEGEPLYHGSLDTGEYQELLYANGFTVVRHVEEDATCGGAAVWLAKRDGGRLLGAKSDT</sequence>
<dbReference type="CDD" id="cd02440">
    <property type="entry name" value="AdoMet_MTases"/>
    <property type="match status" value="1"/>
</dbReference>
<dbReference type="PANTHER" id="PTHR43861">
    <property type="entry name" value="TRANS-ACONITATE 2-METHYLTRANSFERASE-RELATED"/>
    <property type="match status" value="1"/>
</dbReference>
<dbReference type="Pfam" id="PF13649">
    <property type="entry name" value="Methyltransf_25"/>
    <property type="match status" value="1"/>
</dbReference>
<gene>
    <name evidence="4" type="ORF">EV675_3849</name>
</gene>
<dbReference type="InterPro" id="IPR029063">
    <property type="entry name" value="SAM-dependent_MTases_sf"/>
</dbReference>
<name>A0A4Q7NDY8_9BURK</name>
<evidence type="ECO:0000256" key="2">
    <source>
        <dbReference type="ARBA" id="ARBA00022679"/>
    </source>
</evidence>
<evidence type="ECO:0000256" key="1">
    <source>
        <dbReference type="ARBA" id="ARBA00022603"/>
    </source>
</evidence>
<comment type="caution">
    <text evidence="4">The sequence shown here is derived from an EMBL/GenBank/DDBJ whole genome shotgun (WGS) entry which is preliminary data.</text>
</comment>
<dbReference type="EMBL" id="SGXC01000002">
    <property type="protein sequence ID" value="RZS81226.1"/>
    <property type="molecule type" value="Genomic_DNA"/>
</dbReference>
<evidence type="ECO:0000313" key="5">
    <source>
        <dbReference type="Proteomes" id="UP000292445"/>
    </source>
</evidence>
<accession>A0A4Q7NDY8</accession>
<proteinExistence type="predicted"/>
<evidence type="ECO:0000313" key="4">
    <source>
        <dbReference type="EMBL" id="RZS81226.1"/>
    </source>
</evidence>